<dbReference type="RefSeq" id="WP_311898589.1">
    <property type="nucleotide sequence ID" value="NZ_JARQBI010000043.1"/>
</dbReference>
<organism evidence="1 2">
    <name type="scientific">Enterococcus cecorum</name>
    <dbReference type="NCBI Taxonomy" id="44008"/>
    <lineage>
        <taxon>Bacteria</taxon>
        <taxon>Bacillati</taxon>
        <taxon>Bacillota</taxon>
        <taxon>Bacilli</taxon>
        <taxon>Lactobacillales</taxon>
        <taxon>Enterococcaceae</taxon>
        <taxon>Enterococcus</taxon>
    </lineage>
</organism>
<proteinExistence type="predicted"/>
<dbReference type="Pfam" id="PF12691">
    <property type="entry name" value="Phage_tail_terminator_6"/>
    <property type="match status" value="1"/>
</dbReference>
<dbReference type="Proteomes" id="UP001255696">
    <property type="component" value="Unassembled WGS sequence"/>
</dbReference>
<name>A0AAW8TSK2_9ENTE</name>
<reference evidence="1" key="1">
    <citation type="submission" date="2023-03" db="EMBL/GenBank/DDBJ databases">
        <authorList>
            <person name="Shen W."/>
            <person name="Cai J."/>
        </authorList>
    </citation>
    <scope>NUCLEOTIDE SEQUENCE</scope>
    <source>
        <strain evidence="1">B245-2</strain>
    </source>
</reference>
<dbReference type="AlphaFoldDB" id="A0AAW8TSK2"/>
<sequence length="131" mass="14872">MNNDFIESLADFLNTLSLPLKARLDYLSEHEDLVIYSLPGGQVVSEDMAGTQTVRLPFEIVVKSKDQQKANTILWAINYALSAMNVQIDSLNGSYEFLNLDVSKPFINDKDEQGFYIYMLDITATIEIERN</sequence>
<comment type="caution">
    <text evidence="1">The sequence shown here is derived from an EMBL/GenBank/DDBJ whole genome shotgun (WGS) entry which is preliminary data.</text>
</comment>
<accession>A0AAW8TSK2</accession>
<evidence type="ECO:0000313" key="2">
    <source>
        <dbReference type="Proteomes" id="UP001255696"/>
    </source>
</evidence>
<dbReference type="EMBL" id="JARQBI010000043">
    <property type="protein sequence ID" value="MDT2797789.1"/>
    <property type="molecule type" value="Genomic_DNA"/>
</dbReference>
<protein>
    <submittedName>
        <fullName evidence="1">Minor capsid protein</fullName>
    </submittedName>
</protein>
<gene>
    <name evidence="1" type="ORF">P7H47_11125</name>
</gene>
<dbReference type="InterPro" id="IPR024411">
    <property type="entry name" value="Tail_terminator_phage"/>
</dbReference>
<evidence type="ECO:0000313" key="1">
    <source>
        <dbReference type="EMBL" id="MDT2797789.1"/>
    </source>
</evidence>